<evidence type="ECO:0000256" key="2">
    <source>
        <dbReference type="ARBA" id="ARBA00004141"/>
    </source>
</evidence>
<dbReference type="PROSITE" id="PS50283">
    <property type="entry name" value="NA_SOLUT_SYMP_3"/>
    <property type="match status" value="1"/>
</dbReference>
<evidence type="ECO:0000256" key="7">
    <source>
        <dbReference type="ARBA" id="ARBA00022692"/>
    </source>
</evidence>
<dbReference type="CDD" id="cd00082">
    <property type="entry name" value="HisKA"/>
    <property type="match status" value="1"/>
</dbReference>
<feature type="transmembrane region" description="Helical" evidence="12">
    <location>
        <begin position="321"/>
        <end position="350"/>
    </location>
</feature>
<dbReference type="AlphaFoldDB" id="A0A1S8CWJ9"/>
<feature type="transmembrane region" description="Helical" evidence="12">
    <location>
        <begin position="237"/>
        <end position="254"/>
    </location>
</feature>
<dbReference type="EMBL" id="MLCN01000018">
    <property type="protein sequence ID" value="ONG40074.1"/>
    <property type="molecule type" value="Genomic_DNA"/>
</dbReference>
<dbReference type="SMART" id="SM00388">
    <property type="entry name" value="HisKA"/>
    <property type="match status" value="1"/>
</dbReference>
<dbReference type="OrthoDB" id="9764438at2"/>
<dbReference type="Gene3D" id="1.10.287.130">
    <property type="match status" value="1"/>
</dbReference>
<feature type="transmembrane region" description="Helical" evidence="12">
    <location>
        <begin position="6"/>
        <end position="24"/>
    </location>
</feature>
<evidence type="ECO:0000313" key="15">
    <source>
        <dbReference type="EMBL" id="ONG40074.1"/>
    </source>
</evidence>
<dbReference type="InterPro" id="IPR036890">
    <property type="entry name" value="HATPase_C_sf"/>
</dbReference>
<feature type="transmembrane region" description="Helical" evidence="12">
    <location>
        <begin position="113"/>
        <end position="131"/>
    </location>
</feature>
<dbReference type="InterPro" id="IPR011006">
    <property type="entry name" value="CheY-like_superfamily"/>
</dbReference>
<reference evidence="15 16" key="1">
    <citation type="submission" date="2016-10" db="EMBL/GenBank/DDBJ databases">
        <title>Draft Genome sequence of Alkanindiges sp. strain H1.</title>
        <authorList>
            <person name="Subhash Y."/>
            <person name="Lee S."/>
        </authorList>
    </citation>
    <scope>NUCLEOTIDE SEQUENCE [LARGE SCALE GENOMIC DNA]</scope>
    <source>
        <strain evidence="15 16">H1</strain>
    </source>
</reference>
<dbReference type="Pfam" id="PF02518">
    <property type="entry name" value="HATPase_c"/>
    <property type="match status" value="1"/>
</dbReference>
<proteinExistence type="inferred from homology"/>
<dbReference type="GO" id="GO:0000155">
    <property type="term" value="F:phosphorelay sensor kinase activity"/>
    <property type="evidence" value="ECO:0007669"/>
    <property type="project" value="InterPro"/>
</dbReference>
<evidence type="ECO:0000256" key="6">
    <source>
        <dbReference type="ARBA" id="ARBA00022679"/>
    </source>
</evidence>
<keyword evidence="16" id="KW-1185">Reference proteome</keyword>
<evidence type="ECO:0000256" key="11">
    <source>
        <dbReference type="PROSITE-ProRule" id="PRU00169"/>
    </source>
</evidence>
<dbReference type="InterPro" id="IPR038377">
    <property type="entry name" value="Na/Glc_symporter_sf"/>
</dbReference>
<feature type="transmembrane region" description="Helical" evidence="12">
    <location>
        <begin position="185"/>
        <end position="211"/>
    </location>
</feature>
<gene>
    <name evidence="15" type="ORF">BKE30_07850</name>
</gene>
<dbReference type="GO" id="GO:0022857">
    <property type="term" value="F:transmembrane transporter activity"/>
    <property type="evidence" value="ECO:0007669"/>
    <property type="project" value="InterPro"/>
</dbReference>
<dbReference type="SMART" id="SM00448">
    <property type="entry name" value="REC"/>
    <property type="match status" value="1"/>
</dbReference>
<dbReference type="Pfam" id="PF00512">
    <property type="entry name" value="HisKA"/>
    <property type="match status" value="1"/>
</dbReference>
<feature type="transmembrane region" description="Helical" evidence="12">
    <location>
        <begin position="151"/>
        <end position="173"/>
    </location>
</feature>
<dbReference type="Pfam" id="PF00072">
    <property type="entry name" value="Response_reg"/>
    <property type="match status" value="1"/>
</dbReference>
<dbReference type="InterPro" id="IPR001734">
    <property type="entry name" value="Na/solute_symporter"/>
</dbReference>
<evidence type="ECO:0000256" key="10">
    <source>
        <dbReference type="ARBA" id="ARBA00023136"/>
    </source>
</evidence>
<evidence type="ECO:0000256" key="9">
    <source>
        <dbReference type="ARBA" id="ARBA00022989"/>
    </source>
</evidence>
<feature type="domain" description="Response regulatory" evidence="14">
    <location>
        <begin position="1051"/>
        <end position="1163"/>
    </location>
</feature>
<sequence>MNSWLVIGVLAIYIAALFACAFFGEKYASRLSQRGRMLLFSLTLGVYCSSWTFYGAVGETVRNGIGFLPIYLGPLLFLWFAYDVWRRLGNIRQRQPISSIADFIAARYGKSGFLAALVTILAVIAILPYLALQLRAIALSTVVLLDQHEDAAITTHGVLLLTALLASIAMLFGTRQAVSNEQQGGLMVAVAFESAVKLLALIIVALFVLLFSQHPIGLIGHDIQVTFQRIQREGLPNSFWTQTLLAATAIICLPRQFHVAVVELKDKRFLNGARFWFSVYLLLMVLAIIPIASWALHMPTTTLPIPDVAVLMLPVMHEQTWLALLAFIGGFSAATGMLLVATLALSIMLSNDLILPALWRLNILSKNDQRLSYWILIIRRICIAIVMLLGFVMYSMLSDTNQLSAFGLLAFSAVIQFAPALIGGLYWRGGSCHGVIIGLIAGFALWSYTLFWPAILRNLPTSHQEWALSLLYQGPWQQQWLKPESLLGFSSLDPLTHGVLWSLGVNLLLYFLVPKYKRLSIAEQIQTESFFKHDVYEDEQSSSSSSTTTASLEQLEQQTRLNIDDLIALSSRINGPQRTEAAFMQFAADHHLPFDKKMLADHRWWRFTEQYLASAVGAASARTLLTTVLVNNGLAVGQVVNILDQASQWQRFNQSLLMIMMDYMTQAVSVVDADMRLVAWNKRYLELFDYPENFVYVGCPVANLIRYNAERGECGHGDVEEHIAKRIMWMRAGNPHEFERQRADGRIIEMRGHPITGGGFVTTYADITVFRHTEALLEARVQDRTQQLERALREQQYARQQADLANTSKTRFIAAASHDLLQPMHAARLFAAALEHADLSPQDQETLQQLDRALHGAESIMTALLDIARLDGNGMKPNLTEFALSDLLHDLQVQFSPIAEQRGLQLRVHPTRLWVKTDPQWLRRMLQNFVSNALRYTAQGRVIVGVMGSGSQPECLRVGVWDTGPGIAAEQQAQLFAEFQRAGHTSPWGEQGIGLGLAIVERMAKRLGHPIRFHSQVGHGSCFMLELPTVPPRQHTISSSAPVQNALTSLKVLCLDNDATILQGMQLLLDKWGCQLFLAQTPEQACQILATESIQVLLVDQHLDAEIEGLEFLLQYNSSNSPAALITADSNPDLPQIVKEHGIVLLKKPLKPAALRAFLAGVGAQG</sequence>
<dbReference type="Gene3D" id="3.30.565.10">
    <property type="entry name" value="Histidine kinase-like ATPase, C-terminal domain"/>
    <property type="match status" value="1"/>
</dbReference>
<dbReference type="RefSeq" id="WP_076878076.1">
    <property type="nucleotide sequence ID" value="NZ_MLCN01000018.1"/>
</dbReference>
<dbReference type="Gene3D" id="1.20.1730.10">
    <property type="entry name" value="Sodium/glucose cotransporter"/>
    <property type="match status" value="1"/>
</dbReference>
<dbReference type="PANTHER" id="PTHR43047:SF9">
    <property type="entry name" value="HISTIDINE KINASE"/>
    <property type="match status" value="1"/>
</dbReference>
<dbReference type="SUPFAM" id="SSF47384">
    <property type="entry name" value="Homodimeric domain of signal transducing histidine kinase"/>
    <property type="match status" value="1"/>
</dbReference>
<keyword evidence="6" id="KW-0808">Transferase</keyword>
<dbReference type="PROSITE" id="PS50109">
    <property type="entry name" value="HIS_KIN"/>
    <property type="match status" value="1"/>
</dbReference>
<dbReference type="Pfam" id="PF12860">
    <property type="entry name" value="PAS_7"/>
    <property type="match status" value="1"/>
</dbReference>
<evidence type="ECO:0000256" key="4">
    <source>
        <dbReference type="ARBA" id="ARBA00012438"/>
    </source>
</evidence>
<dbReference type="PANTHER" id="PTHR43047">
    <property type="entry name" value="TWO-COMPONENT HISTIDINE PROTEIN KINASE"/>
    <property type="match status" value="1"/>
</dbReference>
<dbReference type="InterPro" id="IPR005467">
    <property type="entry name" value="His_kinase_dom"/>
</dbReference>
<dbReference type="SMART" id="SM00387">
    <property type="entry name" value="HATPase_c"/>
    <property type="match status" value="1"/>
</dbReference>
<dbReference type="CDD" id="cd10322">
    <property type="entry name" value="SLC5sbd"/>
    <property type="match status" value="1"/>
</dbReference>
<dbReference type="SUPFAM" id="SSF55874">
    <property type="entry name" value="ATPase domain of HSP90 chaperone/DNA topoisomerase II/histidine kinase"/>
    <property type="match status" value="1"/>
</dbReference>
<keyword evidence="9 12" id="KW-1133">Transmembrane helix</keyword>
<dbReference type="FunFam" id="3.30.565.10:FF:000049">
    <property type="entry name" value="Two-component sensor histidine kinase"/>
    <property type="match status" value="1"/>
</dbReference>
<accession>A0A1S8CWJ9</accession>
<name>A0A1S8CWJ9_9GAMM</name>
<dbReference type="InterPro" id="IPR001789">
    <property type="entry name" value="Sig_transdc_resp-reg_receiver"/>
</dbReference>
<keyword evidence="8 15" id="KW-0418">Kinase</keyword>
<comment type="catalytic activity">
    <reaction evidence="1">
        <text>ATP + protein L-histidine = ADP + protein N-phospho-L-histidine.</text>
        <dbReference type="EC" id="2.7.13.3"/>
    </reaction>
</comment>
<dbReference type="GO" id="GO:0005886">
    <property type="term" value="C:plasma membrane"/>
    <property type="evidence" value="ECO:0007669"/>
    <property type="project" value="TreeGrafter"/>
</dbReference>
<feature type="transmembrane region" description="Helical" evidence="12">
    <location>
        <begin position="36"/>
        <end position="54"/>
    </location>
</feature>
<evidence type="ECO:0000256" key="8">
    <source>
        <dbReference type="ARBA" id="ARBA00022777"/>
    </source>
</evidence>
<evidence type="ECO:0000256" key="5">
    <source>
        <dbReference type="ARBA" id="ARBA00022553"/>
    </source>
</evidence>
<dbReference type="InterPro" id="IPR004358">
    <property type="entry name" value="Sig_transdc_His_kin-like_C"/>
</dbReference>
<dbReference type="SUPFAM" id="SSF55785">
    <property type="entry name" value="PYP-like sensor domain (PAS domain)"/>
    <property type="match status" value="1"/>
</dbReference>
<dbReference type="STRING" id="1907941.BKE30_07850"/>
<feature type="transmembrane region" description="Helical" evidence="12">
    <location>
        <begin position="66"/>
        <end position="85"/>
    </location>
</feature>
<dbReference type="InterPro" id="IPR003594">
    <property type="entry name" value="HATPase_dom"/>
</dbReference>
<organism evidence="15 16">
    <name type="scientific">Alkanindiges hydrocarboniclasticus</name>
    <dbReference type="NCBI Taxonomy" id="1907941"/>
    <lineage>
        <taxon>Bacteria</taxon>
        <taxon>Pseudomonadati</taxon>
        <taxon>Pseudomonadota</taxon>
        <taxon>Gammaproteobacteria</taxon>
        <taxon>Moraxellales</taxon>
        <taxon>Moraxellaceae</taxon>
        <taxon>Alkanindiges</taxon>
    </lineage>
</organism>
<dbReference type="SUPFAM" id="SSF52172">
    <property type="entry name" value="CheY-like"/>
    <property type="match status" value="1"/>
</dbReference>
<dbReference type="EC" id="2.7.13.3" evidence="4"/>
<keyword evidence="10 12" id="KW-0472">Membrane</keyword>
<dbReference type="Gene3D" id="3.40.50.2300">
    <property type="match status" value="1"/>
</dbReference>
<evidence type="ECO:0000256" key="12">
    <source>
        <dbReference type="SAM" id="Phobius"/>
    </source>
</evidence>
<evidence type="ECO:0000256" key="3">
    <source>
        <dbReference type="ARBA" id="ARBA00006434"/>
    </source>
</evidence>
<feature type="transmembrane region" description="Helical" evidence="12">
    <location>
        <begin position="434"/>
        <end position="455"/>
    </location>
</feature>
<keyword evidence="5 11" id="KW-0597">Phosphoprotein</keyword>
<dbReference type="InterPro" id="IPR036097">
    <property type="entry name" value="HisK_dim/P_sf"/>
</dbReference>
<feature type="domain" description="Histidine kinase" evidence="13">
    <location>
        <begin position="815"/>
        <end position="1031"/>
    </location>
</feature>
<dbReference type="GO" id="GO:0009927">
    <property type="term" value="F:histidine phosphotransfer kinase activity"/>
    <property type="evidence" value="ECO:0007669"/>
    <property type="project" value="TreeGrafter"/>
</dbReference>
<dbReference type="Proteomes" id="UP000192132">
    <property type="component" value="Unassembled WGS sequence"/>
</dbReference>
<keyword evidence="7 12" id="KW-0812">Transmembrane</keyword>
<comment type="similarity">
    <text evidence="3">Belongs to the sodium:solute symporter (SSF) (TC 2.A.21) family.</text>
</comment>
<feature type="transmembrane region" description="Helical" evidence="12">
    <location>
        <begin position="403"/>
        <end position="427"/>
    </location>
</feature>
<evidence type="ECO:0000313" key="16">
    <source>
        <dbReference type="Proteomes" id="UP000192132"/>
    </source>
</evidence>
<evidence type="ECO:0000259" key="13">
    <source>
        <dbReference type="PROSITE" id="PS50109"/>
    </source>
</evidence>
<dbReference type="PRINTS" id="PR00344">
    <property type="entry name" value="BCTRLSENSOR"/>
</dbReference>
<feature type="modified residue" description="4-aspartylphosphate" evidence="11">
    <location>
        <position position="1100"/>
    </location>
</feature>
<dbReference type="Gene3D" id="3.30.450.20">
    <property type="entry name" value="PAS domain"/>
    <property type="match status" value="1"/>
</dbReference>
<dbReference type="InterPro" id="IPR035965">
    <property type="entry name" value="PAS-like_dom_sf"/>
</dbReference>
<feature type="transmembrane region" description="Helical" evidence="12">
    <location>
        <begin position="371"/>
        <end position="397"/>
    </location>
</feature>
<feature type="transmembrane region" description="Helical" evidence="12">
    <location>
        <begin position="275"/>
        <end position="296"/>
    </location>
</feature>
<evidence type="ECO:0000256" key="1">
    <source>
        <dbReference type="ARBA" id="ARBA00000085"/>
    </source>
</evidence>
<protein>
    <recommendedName>
        <fullName evidence="4">histidine kinase</fullName>
        <ecNumber evidence="4">2.7.13.3</ecNumber>
    </recommendedName>
</protein>
<dbReference type="InterPro" id="IPR003661">
    <property type="entry name" value="HisK_dim/P_dom"/>
</dbReference>
<comment type="subcellular location">
    <subcellularLocation>
        <location evidence="2">Membrane</location>
        <topology evidence="2">Multi-pass membrane protein</topology>
    </subcellularLocation>
</comment>
<evidence type="ECO:0000259" key="14">
    <source>
        <dbReference type="PROSITE" id="PS50110"/>
    </source>
</evidence>
<dbReference type="PROSITE" id="PS50110">
    <property type="entry name" value="RESPONSE_REGULATORY"/>
    <property type="match status" value="1"/>
</dbReference>
<comment type="caution">
    <text evidence="15">The sequence shown here is derived from an EMBL/GenBank/DDBJ whole genome shotgun (WGS) entry which is preliminary data.</text>
</comment>